<feature type="region of interest" description="Disordered" evidence="1">
    <location>
        <begin position="1"/>
        <end position="250"/>
    </location>
</feature>
<keyword evidence="3" id="KW-1185">Reference proteome</keyword>
<gene>
    <name evidence="2" type="ORF">PECAL_2P11430</name>
</gene>
<feature type="compositionally biased region" description="Basic and acidic residues" evidence="1">
    <location>
        <begin position="110"/>
        <end position="120"/>
    </location>
</feature>
<evidence type="ECO:0000313" key="3">
    <source>
        <dbReference type="Proteomes" id="UP000789595"/>
    </source>
</evidence>
<feature type="region of interest" description="Disordered" evidence="1">
    <location>
        <begin position="444"/>
        <end position="509"/>
    </location>
</feature>
<name>A0A8J2WUS1_9STRA</name>
<comment type="caution">
    <text evidence="2">The sequence shown here is derived from an EMBL/GenBank/DDBJ whole genome shotgun (WGS) entry which is preliminary data.</text>
</comment>
<feature type="compositionally biased region" description="Pro residues" evidence="1">
    <location>
        <begin position="477"/>
        <end position="489"/>
    </location>
</feature>
<feature type="compositionally biased region" description="Basic residues" evidence="1">
    <location>
        <begin position="80"/>
        <end position="94"/>
    </location>
</feature>
<evidence type="ECO:0000256" key="1">
    <source>
        <dbReference type="SAM" id="MobiDB-lite"/>
    </source>
</evidence>
<feature type="compositionally biased region" description="Polar residues" evidence="1">
    <location>
        <begin position="1"/>
        <end position="12"/>
    </location>
</feature>
<protein>
    <submittedName>
        <fullName evidence="2">Uncharacterized protein</fullName>
    </submittedName>
</protein>
<sequence length="558" mass="59326">MVTSWYDTQQCKSGLHKSDPKAQQGSSGIIWTAAKPPDREAEGPKWTAAATRPAVVVQRKPPVPRVRTRPEPAARPAVVVRRKPPVPKRPRPAPRRAPTVDEVPVPKTPPLDERALKRQFDGIFSGEPAPPARSPQPVKARAAARTTDRLHRDAASRRAALDARRKRAATHDEAGAPLFTPRLTARWRPTSPKPTRDEPALTPRLDPSPTSVSTPTLEASATRLSPAKTTPRRPAPVKMAPTPKQPSPRQRVARARRAADAASLERALVAACRARDDGDAGEAAAVAGIVAQSDVAFLCLAYRRWGAVGPDLGGGSCDDEGAWGERAAWAVWAAAELDAAKETVAAAALARRLVAQRTGPAAAFAVAAVRHGAALAKARAEARRQEKLAETVLPFAPSFATPKAQREALAARANARAGADGLSFTDAARVKAARAQSIVAEKRVERNRREADECTFTPNAKRRESVTPVARAKPPQSERPPPPPPPPPPPKREEVVLSARPPPPKRDVDVDLGFVRVRLAASDGDDLPALVDAAAAAHGLDGAQQDRLLVALAAAVLG</sequence>
<accession>A0A8J2WUS1</accession>
<feature type="compositionally biased region" description="Polar residues" evidence="1">
    <location>
        <begin position="208"/>
        <end position="223"/>
    </location>
</feature>
<dbReference type="AlphaFoldDB" id="A0A8J2WUS1"/>
<dbReference type="Proteomes" id="UP000789595">
    <property type="component" value="Unassembled WGS sequence"/>
</dbReference>
<feature type="compositionally biased region" description="Basic and acidic residues" evidence="1">
    <location>
        <begin position="146"/>
        <end position="174"/>
    </location>
</feature>
<reference evidence="2" key="1">
    <citation type="submission" date="2021-11" db="EMBL/GenBank/DDBJ databases">
        <authorList>
            <consortium name="Genoscope - CEA"/>
            <person name="William W."/>
        </authorList>
    </citation>
    <scope>NUCLEOTIDE SEQUENCE</scope>
</reference>
<evidence type="ECO:0000313" key="2">
    <source>
        <dbReference type="EMBL" id="CAH0368094.1"/>
    </source>
</evidence>
<dbReference type="EMBL" id="CAKKNE010000002">
    <property type="protein sequence ID" value="CAH0368094.1"/>
    <property type="molecule type" value="Genomic_DNA"/>
</dbReference>
<proteinExistence type="predicted"/>
<organism evidence="2 3">
    <name type="scientific">Pelagomonas calceolata</name>
    <dbReference type="NCBI Taxonomy" id="35677"/>
    <lineage>
        <taxon>Eukaryota</taxon>
        <taxon>Sar</taxon>
        <taxon>Stramenopiles</taxon>
        <taxon>Ochrophyta</taxon>
        <taxon>Pelagophyceae</taxon>
        <taxon>Pelagomonadales</taxon>
        <taxon>Pelagomonadaceae</taxon>
        <taxon>Pelagomonas</taxon>
    </lineage>
</organism>